<protein>
    <submittedName>
        <fullName evidence="7">Major facilitator superfamily domain-containing protein</fullName>
    </submittedName>
</protein>
<feature type="transmembrane region" description="Helical" evidence="6">
    <location>
        <begin position="436"/>
        <end position="456"/>
    </location>
</feature>
<dbReference type="PANTHER" id="PTHR23502">
    <property type="entry name" value="MAJOR FACILITATOR SUPERFAMILY"/>
    <property type="match status" value="1"/>
</dbReference>
<feature type="transmembrane region" description="Helical" evidence="6">
    <location>
        <begin position="404"/>
        <end position="424"/>
    </location>
</feature>
<feature type="transmembrane region" description="Helical" evidence="6">
    <location>
        <begin position="213"/>
        <end position="231"/>
    </location>
</feature>
<keyword evidence="4 6" id="KW-0472">Membrane</keyword>
<evidence type="ECO:0000256" key="2">
    <source>
        <dbReference type="ARBA" id="ARBA00022692"/>
    </source>
</evidence>
<dbReference type="PANTHER" id="PTHR23502:SF50">
    <property type="entry name" value="TRANSPORTER, PUTATIVE (AFU_ORTHOLOGUE AFUA_5G00430)-RELATED"/>
    <property type="match status" value="1"/>
</dbReference>
<comment type="caution">
    <text evidence="7">The sequence shown here is derived from an EMBL/GenBank/DDBJ whole genome shotgun (WGS) entry which is preliminary data.</text>
</comment>
<dbReference type="Pfam" id="PF07690">
    <property type="entry name" value="MFS_1"/>
    <property type="match status" value="1"/>
</dbReference>
<keyword evidence="3 6" id="KW-1133">Transmembrane helix</keyword>
<dbReference type="AlphaFoldDB" id="A0A9P9ISM2"/>
<dbReference type="Gene3D" id="1.20.1250.20">
    <property type="entry name" value="MFS general substrate transporter like domains"/>
    <property type="match status" value="1"/>
</dbReference>
<keyword evidence="8" id="KW-1185">Reference proteome</keyword>
<sequence>MVRHLEPPPPDFKTPPGTVRLLGEDGVYEKPQLLLHPVPSDDPNDPLNWSAGRKIANFVPILAITCAIFTQTSLPLIFWVLWIPEFGWTYDQLNNSQAIGLVGTATGCIFFIPLAIKYGRRSVYVVSIAVIVATAAWQARMATIAELYLSTFIFGLANAINETIVQMTIADLYFVHHRGTANGAYMVMVMIGSFLSPIAGGYMAEGGNWRQCFWVLFAVEAALWIYFCLFFEESKYIPRIEALRQESPEPSLNSASKKLTMSDNQTPTVTAASDVPDVADHHVINPAIPLLTWRQRLRFITKTDENLWKCAYTPLVVLFRFPAVMYTAAQYAFSLCWISAQASVISIAFAAPPYNFGPAGIGNMSLGVFLGCILGSIYGGVLSDRTVLWLARRNHGYYEPEMRLHLLHFPALCLGGGMIMFGITTQKGMHWIYPNLGGAIFGFGMGSISDIALCLLMDSYQTVTGEAFVAVTFVRNCVSIAIYFALVPWMNAQGIQNMFIVMGFWGMAVAFMHVAFILWGKRWRENTAPIYQRMCKEREGSRA</sequence>
<evidence type="ECO:0000256" key="4">
    <source>
        <dbReference type="ARBA" id="ARBA00023136"/>
    </source>
</evidence>
<proteinExistence type="predicted"/>
<feature type="transmembrane region" description="Helical" evidence="6">
    <location>
        <begin position="498"/>
        <end position="519"/>
    </location>
</feature>
<reference evidence="7" key="1">
    <citation type="journal article" date="2021" name="Nat. Commun.">
        <title>Genetic determinants of endophytism in the Arabidopsis root mycobiome.</title>
        <authorList>
            <person name="Mesny F."/>
            <person name="Miyauchi S."/>
            <person name="Thiergart T."/>
            <person name="Pickel B."/>
            <person name="Atanasova L."/>
            <person name="Karlsson M."/>
            <person name="Huettel B."/>
            <person name="Barry K.W."/>
            <person name="Haridas S."/>
            <person name="Chen C."/>
            <person name="Bauer D."/>
            <person name="Andreopoulos W."/>
            <person name="Pangilinan J."/>
            <person name="LaButti K."/>
            <person name="Riley R."/>
            <person name="Lipzen A."/>
            <person name="Clum A."/>
            <person name="Drula E."/>
            <person name="Henrissat B."/>
            <person name="Kohler A."/>
            <person name="Grigoriev I.V."/>
            <person name="Martin F.M."/>
            <person name="Hacquard S."/>
        </authorList>
    </citation>
    <scope>NUCLEOTIDE SEQUENCE</scope>
    <source>
        <strain evidence="7">MPI-CAGE-AT-0147</strain>
    </source>
</reference>
<dbReference type="GO" id="GO:0005886">
    <property type="term" value="C:plasma membrane"/>
    <property type="evidence" value="ECO:0007669"/>
    <property type="project" value="TreeGrafter"/>
</dbReference>
<dbReference type="EMBL" id="JAGMUV010000015">
    <property type="protein sequence ID" value="KAH7133788.1"/>
    <property type="molecule type" value="Genomic_DNA"/>
</dbReference>
<feature type="transmembrane region" description="Helical" evidence="6">
    <location>
        <begin position="98"/>
        <end position="116"/>
    </location>
</feature>
<feature type="transmembrane region" description="Helical" evidence="6">
    <location>
        <begin position="328"/>
        <end position="351"/>
    </location>
</feature>
<evidence type="ECO:0000256" key="1">
    <source>
        <dbReference type="ARBA" id="ARBA00004141"/>
    </source>
</evidence>
<organism evidence="7 8">
    <name type="scientific">Dactylonectria macrodidyma</name>
    <dbReference type="NCBI Taxonomy" id="307937"/>
    <lineage>
        <taxon>Eukaryota</taxon>
        <taxon>Fungi</taxon>
        <taxon>Dikarya</taxon>
        <taxon>Ascomycota</taxon>
        <taxon>Pezizomycotina</taxon>
        <taxon>Sordariomycetes</taxon>
        <taxon>Hypocreomycetidae</taxon>
        <taxon>Hypocreales</taxon>
        <taxon>Nectriaceae</taxon>
        <taxon>Dactylonectria</taxon>
    </lineage>
</organism>
<evidence type="ECO:0000256" key="3">
    <source>
        <dbReference type="ARBA" id="ARBA00022989"/>
    </source>
</evidence>
<feature type="transmembrane region" description="Helical" evidence="6">
    <location>
        <begin position="58"/>
        <end position="83"/>
    </location>
</feature>
<comment type="subcellular location">
    <subcellularLocation>
        <location evidence="1">Membrane</location>
        <topology evidence="1">Multi-pass membrane protein</topology>
    </subcellularLocation>
</comment>
<evidence type="ECO:0000256" key="5">
    <source>
        <dbReference type="ARBA" id="ARBA00023180"/>
    </source>
</evidence>
<gene>
    <name evidence="7" type="ORF">EDB81DRAFT_859296</name>
</gene>
<feature type="transmembrane region" description="Helical" evidence="6">
    <location>
        <begin position="182"/>
        <end position="201"/>
    </location>
</feature>
<accession>A0A9P9ISM2</accession>
<feature type="transmembrane region" description="Helical" evidence="6">
    <location>
        <begin position="363"/>
        <end position="383"/>
    </location>
</feature>
<evidence type="ECO:0000256" key="6">
    <source>
        <dbReference type="SAM" id="Phobius"/>
    </source>
</evidence>
<evidence type="ECO:0000313" key="7">
    <source>
        <dbReference type="EMBL" id="KAH7133788.1"/>
    </source>
</evidence>
<dbReference type="OrthoDB" id="5215911at2759"/>
<feature type="transmembrane region" description="Helical" evidence="6">
    <location>
        <begin position="123"/>
        <end position="141"/>
    </location>
</feature>
<keyword evidence="2 6" id="KW-0812">Transmembrane</keyword>
<name>A0A9P9ISM2_9HYPO</name>
<dbReference type="SUPFAM" id="SSF103473">
    <property type="entry name" value="MFS general substrate transporter"/>
    <property type="match status" value="1"/>
</dbReference>
<keyword evidence="5" id="KW-0325">Glycoprotein</keyword>
<feature type="transmembrane region" description="Helical" evidence="6">
    <location>
        <begin position="147"/>
        <end position="170"/>
    </location>
</feature>
<dbReference type="InterPro" id="IPR011701">
    <property type="entry name" value="MFS"/>
</dbReference>
<dbReference type="InterPro" id="IPR036259">
    <property type="entry name" value="MFS_trans_sf"/>
</dbReference>
<feature type="transmembrane region" description="Helical" evidence="6">
    <location>
        <begin position="468"/>
        <end position="486"/>
    </location>
</feature>
<dbReference type="GO" id="GO:0022857">
    <property type="term" value="F:transmembrane transporter activity"/>
    <property type="evidence" value="ECO:0007669"/>
    <property type="project" value="InterPro"/>
</dbReference>
<evidence type="ECO:0000313" key="8">
    <source>
        <dbReference type="Proteomes" id="UP000738349"/>
    </source>
</evidence>
<dbReference type="Proteomes" id="UP000738349">
    <property type="component" value="Unassembled WGS sequence"/>
</dbReference>